<feature type="domain" description="Protein export membrane protein SecD/SecF C-terminal" evidence="10">
    <location>
        <begin position="283"/>
        <end position="443"/>
    </location>
</feature>
<keyword evidence="3 9" id="KW-1003">Cell membrane</keyword>
<evidence type="ECO:0000256" key="6">
    <source>
        <dbReference type="ARBA" id="ARBA00022989"/>
    </source>
</evidence>
<evidence type="ECO:0000256" key="9">
    <source>
        <dbReference type="HAMAP-Rule" id="MF_01463"/>
    </source>
</evidence>
<dbReference type="HAMAP" id="MF_01463_B">
    <property type="entry name" value="SecD_B"/>
    <property type="match status" value="1"/>
</dbReference>
<dbReference type="GO" id="GO:0015450">
    <property type="term" value="F:protein-transporting ATPase activity"/>
    <property type="evidence" value="ECO:0007669"/>
    <property type="project" value="InterPro"/>
</dbReference>
<dbReference type="InterPro" id="IPR001036">
    <property type="entry name" value="Acrflvin-R"/>
</dbReference>
<dbReference type="NCBIfam" id="TIGR01129">
    <property type="entry name" value="secD"/>
    <property type="match status" value="1"/>
</dbReference>
<comment type="subunit">
    <text evidence="9">Forms a complex with SecF. Part of the essential Sec protein translocation apparatus which comprises SecA, SecYEG and auxiliary proteins SecDF. Other proteins may also be involved.</text>
</comment>
<dbReference type="GO" id="GO:0005886">
    <property type="term" value="C:plasma membrane"/>
    <property type="evidence" value="ECO:0007669"/>
    <property type="project" value="UniProtKB-SubCell"/>
</dbReference>
<dbReference type="EMBL" id="LN824141">
    <property type="protein sequence ID" value="CEP78163.1"/>
    <property type="molecule type" value="Genomic_DNA"/>
</dbReference>
<dbReference type="HOGENOM" id="CLU_007894_4_2_0"/>
<dbReference type="Pfam" id="PF21760">
    <property type="entry name" value="SecD_1st"/>
    <property type="match status" value="1"/>
</dbReference>
<feature type="transmembrane region" description="Helical" evidence="9">
    <location>
        <begin position="424"/>
        <end position="448"/>
    </location>
</feature>
<evidence type="ECO:0000256" key="1">
    <source>
        <dbReference type="ARBA" id="ARBA00004651"/>
    </source>
</evidence>
<dbReference type="PRINTS" id="PR00702">
    <property type="entry name" value="ACRIFLAVINRP"/>
</dbReference>
<organism evidence="13 14">
    <name type="scientific">Defluviitoga tunisiensis</name>
    <dbReference type="NCBI Taxonomy" id="1006576"/>
    <lineage>
        <taxon>Bacteria</taxon>
        <taxon>Thermotogati</taxon>
        <taxon>Thermotogota</taxon>
        <taxon>Thermotogae</taxon>
        <taxon>Petrotogales</taxon>
        <taxon>Petrotogaceae</taxon>
        <taxon>Defluviitoga</taxon>
    </lineage>
</organism>
<accession>A0A0C7NXZ1</accession>
<keyword evidence="7 9" id="KW-0811">Translocation</keyword>
<dbReference type="GO" id="GO:0043952">
    <property type="term" value="P:protein transport by the Sec complex"/>
    <property type="evidence" value="ECO:0007669"/>
    <property type="project" value="UniProtKB-UniRule"/>
</dbReference>
<dbReference type="InterPro" id="IPR005791">
    <property type="entry name" value="SecD"/>
</dbReference>
<sequence>MKSRRILLILSVAVFIFALLGIVLPLSENKNNISIFKYLPNIKLGLDIQGGSSLEYSMAIPEGARAEEIVNNVIAVLRRRLDSAGYTEAVVSEVVVGGERRVRVEIPGISDTRRAEELIGSKGKLYFAEVIETIESSTPPQITRNRKVKVDGEEIDLYSYVRDSRNPNVWYRVKNVFEFGTEPFQITGLDVTDARASLNPQGGGFVVNLSFSNQGKNKFELATANLIGKQIAIILDDEVIIAPVVRDKISEGRAEISGIESVQEAQNIAVLIKSGNLPVDLIKFQENTIGPTLGRDVVTTIVNAGIIGLVIVMVYLIIFYGWMGFVADIALLYNTLLLLGVLSWSGAILTLPGLAGIILTFGTTVDGNVIIYERIKEEMRVGRPPLTAIKFGFDKVFSTILDANITTVLAGIVLYFLTSGSIRGFAVTLIIGVLGSMFTNLVVTRVILEGSSNMIKPEKYLKGIVVGKGGNE</sequence>
<comment type="subcellular location">
    <subcellularLocation>
        <location evidence="1 9">Cell membrane</location>
        <topology evidence="1 9">Multi-pass membrane protein</topology>
    </subcellularLocation>
</comment>
<dbReference type="STRING" id="1006576.DTL3_0856"/>
<dbReference type="PATRIC" id="fig|1006576.9.peg.843"/>
<keyword evidence="2 9" id="KW-0813">Transport</keyword>
<dbReference type="Gene3D" id="3.30.70.3400">
    <property type="match status" value="1"/>
</dbReference>
<dbReference type="Proteomes" id="UP000032809">
    <property type="component" value="Chromosome I"/>
</dbReference>
<evidence type="ECO:0000256" key="4">
    <source>
        <dbReference type="ARBA" id="ARBA00022692"/>
    </source>
</evidence>
<dbReference type="InterPro" id="IPR022813">
    <property type="entry name" value="SecD/SecF_arch_bac"/>
</dbReference>
<reference evidence="14" key="1">
    <citation type="submission" date="2014-11" db="EMBL/GenBank/DDBJ databases">
        <authorList>
            <person name="Wibberg D."/>
        </authorList>
    </citation>
    <scope>NUCLEOTIDE SEQUENCE [LARGE SCALE GENOMIC DNA]</scope>
    <source>
        <strain evidence="14">L3</strain>
    </source>
</reference>
<keyword evidence="8 9" id="KW-0472">Membrane</keyword>
<dbReference type="GO" id="GO:0006605">
    <property type="term" value="P:protein targeting"/>
    <property type="evidence" value="ECO:0007669"/>
    <property type="project" value="UniProtKB-UniRule"/>
</dbReference>
<dbReference type="InterPro" id="IPR054384">
    <property type="entry name" value="SecDF_P1_head"/>
</dbReference>
<dbReference type="Gene3D" id="1.20.1640.10">
    <property type="entry name" value="Multidrug efflux transporter AcrB transmembrane domain"/>
    <property type="match status" value="1"/>
</dbReference>
<evidence type="ECO:0000259" key="12">
    <source>
        <dbReference type="Pfam" id="PF22599"/>
    </source>
</evidence>
<dbReference type="PANTHER" id="PTHR30081:SF1">
    <property type="entry name" value="PROTEIN TRANSLOCASE SUBUNIT SECD"/>
    <property type="match status" value="1"/>
</dbReference>
<dbReference type="InterPro" id="IPR048631">
    <property type="entry name" value="SecD_1st"/>
</dbReference>
<keyword evidence="5 9" id="KW-0653">Protein transport</keyword>
<dbReference type="Gene3D" id="3.30.1360.200">
    <property type="match status" value="1"/>
</dbReference>
<evidence type="ECO:0000256" key="2">
    <source>
        <dbReference type="ARBA" id="ARBA00022448"/>
    </source>
</evidence>
<dbReference type="OrthoDB" id="9805019at2"/>
<evidence type="ECO:0000259" key="10">
    <source>
        <dbReference type="Pfam" id="PF02355"/>
    </source>
</evidence>
<keyword evidence="4 9" id="KW-0812">Transmembrane</keyword>
<protein>
    <recommendedName>
        <fullName evidence="9">Protein translocase subunit SecD</fullName>
    </recommendedName>
</protein>
<comment type="function">
    <text evidence="9">Part of the Sec protein translocase complex. Interacts with the SecYEG preprotein conducting channel. SecDF uses the proton motive force (PMF) to complete protein translocation after the ATP-dependent function of SecA.</text>
</comment>
<comment type="caution">
    <text evidence="9">Lacks conserved residue(s) required for the propagation of feature annotation.</text>
</comment>
<dbReference type="GO" id="GO:0065002">
    <property type="term" value="P:intracellular protein transmembrane transport"/>
    <property type="evidence" value="ECO:0007669"/>
    <property type="project" value="UniProtKB-UniRule"/>
</dbReference>
<evidence type="ECO:0000256" key="7">
    <source>
        <dbReference type="ARBA" id="ARBA00023010"/>
    </source>
</evidence>
<comment type="similarity">
    <text evidence="9">Belongs to the SecD/SecF family. SecD subfamily.</text>
</comment>
<keyword evidence="14" id="KW-1185">Reference proteome</keyword>
<dbReference type="RefSeq" id="WP_045087668.1">
    <property type="nucleotide sequence ID" value="NZ_LN824141.1"/>
</dbReference>
<dbReference type="InterPro" id="IPR055344">
    <property type="entry name" value="SecD_SecF_C_bact"/>
</dbReference>
<dbReference type="PANTHER" id="PTHR30081">
    <property type="entry name" value="PROTEIN-EXPORT MEMBRANE PROTEIN SEC"/>
    <property type="match status" value="1"/>
</dbReference>
<evidence type="ECO:0000256" key="5">
    <source>
        <dbReference type="ARBA" id="ARBA00022927"/>
    </source>
</evidence>
<proteinExistence type="inferred from homology"/>
<dbReference type="FunFam" id="1.20.1640.10:FF:000004">
    <property type="entry name" value="Protein translocase subunit SecD"/>
    <property type="match status" value="1"/>
</dbReference>
<dbReference type="Pfam" id="PF22599">
    <property type="entry name" value="SecDF_P1_head"/>
    <property type="match status" value="1"/>
</dbReference>
<dbReference type="InterPro" id="IPR048634">
    <property type="entry name" value="SecD_SecF_C"/>
</dbReference>
<dbReference type="KEGG" id="dtn:DTL3_0856"/>
<name>A0A0C7NXZ1_DEFTU</name>
<dbReference type="Pfam" id="PF02355">
    <property type="entry name" value="SecD_SecF_C"/>
    <property type="match status" value="1"/>
</dbReference>
<feature type="domain" description="Protein translocase subunit SecDF P1" evidence="11">
    <location>
        <begin position="71"/>
        <end position="130"/>
    </location>
</feature>
<evidence type="ECO:0000259" key="11">
    <source>
        <dbReference type="Pfam" id="PF21760"/>
    </source>
</evidence>
<evidence type="ECO:0000256" key="8">
    <source>
        <dbReference type="ARBA" id="ARBA00023136"/>
    </source>
</evidence>
<evidence type="ECO:0000313" key="13">
    <source>
        <dbReference type="EMBL" id="CEP78163.1"/>
    </source>
</evidence>
<dbReference type="SUPFAM" id="SSF82866">
    <property type="entry name" value="Multidrug efflux transporter AcrB transmembrane domain"/>
    <property type="match status" value="1"/>
</dbReference>
<gene>
    <name evidence="9 13" type="primary">secD</name>
    <name evidence="13" type="ORF">DTL3_0856</name>
</gene>
<feature type="transmembrane region" description="Helical" evidence="9">
    <location>
        <begin position="396"/>
        <end position="418"/>
    </location>
</feature>
<evidence type="ECO:0000313" key="14">
    <source>
        <dbReference type="Proteomes" id="UP000032809"/>
    </source>
</evidence>
<feature type="transmembrane region" description="Helical" evidence="9">
    <location>
        <begin position="329"/>
        <end position="348"/>
    </location>
</feature>
<feature type="transmembrane region" description="Helical" evidence="9">
    <location>
        <begin position="301"/>
        <end position="322"/>
    </location>
</feature>
<evidence type="ECO:0000256" key="3">
    <source>
        <dbReference type="ARBA" id="ARBA00022475"/>
    </source>
</evidence>
<keyword evidence="6 9" id="KW-1133">Transmembrane helix</keyword>
<feature type="domain" description="SecDF P1 head subdomain" evidence="12">
    <location>
        <begin position="185"/>
        <end position="279"/>
    </location>
</feature>
<dbReference type="AlphaFoldDB" id="A0A0C7NXZ1"/>
<dbReference type="NCBIfam" id="TIGR00916">
    <property type="entry name" value="2A0604s01"/>
    <property type="match status" value="1"/>
</dbReference>